<evidence type="ECO:0000313" key="12">
    <source>
        <dbReference type="Proteomes" id="UP000016922"/>
    </source>
</evidence>
<dbReference type="InterPro" id="IPR020846">
    <property type="entry name" value="MFS_dom"/>
</dbReference>
<dbReference type="PANTHER" id="PTHR48020">
    <property type="entry name" value="PROTON MYO-INOSITOL COTRANSPORTER"/>
    <property type="match status" value="1"/>
</dbReference>
<dbReference type="PANTHER" id="PTHR48020:SF26">
    <property type="entry name" value="MYO-INOSITOL TRANSPORTER, PUTATIVE (AFU_ORTHOLOGUE AFUA_4G01560)-RELATED"/>
    <property type="match status" value="1"/>
</dbReference>
<dbReference type="OMA" id="TAPLNRW"/>
<evidence type="ECO:0000256" key="8">
    <source>
        <dbReference type="SAM" id="MobiDB-lite"/>
    </source>
</evidence>
<dbReference type="PROSITE" id="PS50850">
    <property type="entry name" value="MFS"/>
    <property type="match status" value="1"/>
</dbReference>
<feature type="transmembrane region" description="Helical" evidence="9">
    <location>
        <begin position="441"/>
        <end position="460"/>
    </location>
</feature>
<dbReference type="InterPro" id="IPR005828">
    <property type="entry name" value="MFS_sugar_transport-like"/>
</dbReference>
<evidence type="ECO:0000256" key="5">
    <source>
        <dbReference type="ARBA" id="ARBA00022989"/>
    </source>
</evidence>
<dbReference type="NCBIfam" id="TIGR00879">
    <property type="entry name" value="SP"/>
    <property type="match status" value="1"/>
</dbReference>
<dbReference type="Pfam" id="PF00083">
    <property type="entry name" value="Sugar_tr"/>
    <property type="match status" value="1"/>
</dbReference>
<feature type="transmembrane region" description="Helical" evidence="9">
    <location>
        <begin position="536"/>
        <end position="555"/>
    </location>
</feature>
<dbReference type="OrthoDB" id="5290825at2759"/>
<evidence type="ECO:0000256" key="2">
    <source>
        <dbReference type="ARBA" id="ARBA00010992"/>
    </source>
</evidence>
<feature type="transmembrane region" description="Helical" evidence="9">
    <location>
        <begin position="504"/>
        <end position="524"/>
    </location>
</feature>
<dbReference type="HOGENOM" id="CLU_001265_43_5_1"/>
<keyword evidence="3 7" id="KW-0813">Transport</keyword>
<dbReference type="FunFam" id="1.20.1250.20:FF:000100">
    <property type="entry name" value="MFS sugar transporter, putative"/>
    <property type="match status" value="1"/>
</dbReference>
<name>S3DCV1_GLAL2</name>
<protein>
    <submittedName>
        <fullName evidence="11">MFS general substrate transporter</fullName>
    </submittedName>
</protein>
<dbReference type="InterPro" id="IPR036259">
    <property type="entry name" value="MFS_trans_sf"/>
</dbReference>
<dbReference type="PRINTS" id="PR00171">
    <property type="entry name" value="SUGRTRNSPORT"/>
</dbReference>
<evidence type="ECO:0000256" key="9">
    <source>
        <dbReference type="SAM" id="Phobius"/>
    </source>
</evidence>
<dbReference type="GO" id="GO:0022857">
    <property type="term" value="F:transmembrane transporter activity"/>
    <property type="evidence" value="ECO:0007669"/>
    <property type="project" value="InterPro"/>
</dbReference>
<dbReference type="InterPro" id="IPR003663">
    <property type="entry name" value="Sugar/inositol_transpt"/>
</dbReference>
<dbReference type="InterPro" id="IPR050814">
    <property type="entry name" value="Myo-inositol_Transporter"/>
</dbReference>
<feature type="transmembrane region" description="Helical" evidence="9">
    <location>
        <begin position="156"/>
        <end position="177"/>
    </location>
</feature>
<evidence type="ECO:0000256" key="4">
    <source>
        <dbReference type="ARBA" id="ARBA00022692"/>
    </source>
</evidence>
<feature type="transmembrane region" description="Helical" evidence="9">
    <location>
        <begin position="377"/>
        <end position="396"/>
    </location>
</feature>
<feature type="transmembrane region" description="Helical" evidence="9">
    <location>
        <begin position="285"/>
        <end position="306"/>
    </location>
</feature>
<keyword evidence="12" id="KW-1185">Reference proteome</keyword>
<dbReference type="RefSeq" id="XP_008077050.1">
    <property type="nucleotide sequence ID" value="XM_008078859.1"/>
</dbReference>
<dbReference type="GO" id="GO:0015791">
    <property type="term" value="P:polyol transmembrane transport"/>
    <property type="evidence" value="ECO:0007669"/>
    <property type="project" value="UniProtKB-ARBA"/>
</dbReference>
<proteinExistence type="inferred from homology"/>
<keyword evidence="6 9" id="KW-0472">Membrane</keyword>
<feature type="transmembrane region" description="Helical" evidence="9">
    <location>
        <begin position="467"/>
        <end position="484"/>
    </location>
</feature>
<feature type="transmembrane region" description="Helical" evidence="9">
    <location>
        <begin position="408"/>
        <end position="429"/>
    </location>
</feature>
<evidence type="ECO:0000256" key="1">
    <source>
        <dbReference type="ARBA" id="ARBA00004141"/>
    </source>
</evidence>
<evidence type="ECO:0000256" key="7">
    <source>
        <dbReference type="RuleBase" id="RU003346"/>
    </source>
</evidence>
<dbReference type="GO" id="GO:0015798">
    <property type="term" value="P:myo-inositol transport"/>
    <property type="evidence" value="ECO:0007669"/>
    <property type="project" value="UniProtKB-ARBA"/>
</dbReference>
<dbReference type="GO" id="GO:0016020">
    <property type="term" value="C:membrane"/>
    <property type="evidence" value="ECO:0007669"/>
    <property type="project" value="UniProtKB-SubCell"/>
</dbReference>
<accession>S3DCV1</accession>
<organism evidence="11 12">
    <name type="scientific">Glarea lozoyensis (strain ATCC 20868 / MF5171)</name>
    <dbReference type="NCBI Taxonomy" id="1116229"/>
    <lineage>
        <taxon>Eukaryota</taxon>
        <taxon>Fungi</taxon>
        <taxon>Dikarya</taxon>
        <taxon>Ascomycota</taxon>
        <taxon>Pezizomycotina</taxon>
        <taxon>Leotiomycetes</taxon>
        <taxon>Helotiales</taxon>
        <taxon>Helotiaceae</taxon>
        <taxon>Glarea</taxon>
    </lineage>
</organism>
<comment type="subcellular location">
    <subcellularLocation>
        <location evidence="1">Membrane</location>
        <topology evidence="1">Multi-pass membrane protein</topology>
    </subcellularLocation>
</comment>
<feature type="region of interest" description="Disordered" evidence="8">
    <location>
        <begin position="1"/>
        <end position="34"/>
    </location>
</feature>
<sequence length="608" mass="69345">MSELKREDVEKPHQEHASPPLSSQASTYGQEVPGENGVAINAKLKNPLAGLTREELLADVEAFAKEKDIEDIIPLLKKGALVAQDPKGFESIQDLNETERDWLRKEKTSRWNQPRMLYFMTVLCAGSAIVQGMDQTAVNGAQIFYFDEFNIGEDQVWLRGLLNGAPYLCSALIGCWTTKPLNYYFGRRGCIFISCVVSFATGIWMAAANTWWNLLLARFGLGLAVGAKSSTTPIYASEASPTAIRGALTMMWQMWTAFGIMLGFVVSVAFQNVRYTPGQTPYWNWRLMLGSTSIPPFFVCMMVYLVPESPRWYMTKNRYRKAYEALCRFRNCEMMAARDLYYIHKSLVIEDKLRAGKNLWKEFFGVPRNRRAAQSSFFVMFMQQFCGVNIIAYYSSQIFIDASFTRSNALLVSLGTGIVNWLFAIPAVYTIDTFGRRNLLLTTFPLMGICLLFTGFSFFITSEQARLACVATGIYLFMAVYSPGEGPVPFTYSAEAFPLYVREYGMAFATATTWGFNFILSLTWPALVQAFTTQGAFSWYAAWNFFGWIFAYFFLQETKGLSLEELDTIFSVRVRDHAKYYKDMLPWYFNKYIKRGDVQPRKPLYDLE</sequence>
<dbReference type="KEGG" id="glz:GLAREA_05570"/>
<evidence type="ECO:0000313" key="11">
    <source>
        <dbReference type="EMBL" id="EPE36232.1"/>
    </source>
</evidence>
<evidence type="ECO:0000256" key="3">
    <source>
        <dbReference type="ARBA" id="ARBA00022448"/>
    </source>
</evidence>
<dbReference type="eggNOG" id="KOG0254">
    <property type="taxonomic scope" value="Eukaryota"/>
</dbReference>
<gene>
    <name evidence="11" type="ORF">GLAREA_05570</name>
</gene>
<dbReference type="AlphaFoldDB" id="S3DCV1"/>
<feature type="compositionally biased region" description="Basic and acidic residues" evidence="8">
    <location>
        <begin position="1"/>
        <end position="16"/>
    </location>
</feature>
<dbReference type="EMBL" id="KE145353">
    <property type="protein sequence ID" value="EPE36232.1"/>
    <property type="molecule type" value="Genomic_DNA"/>
</dbReference>
<comment type="similarity">
    <text evidence="2 7">Belongs to the major facilitator superfamily. Sugar transporter (TC 2.A.1.1) family.</text>
</comment>
<keyword evidence="5 9" id="KW-1133">Transmembrane helix</keyword>
<dbReference type="GeneID" id="19464624"/>
<feature type="transmembrane region" description="Helical" evidence="9">
    <location>
        <begin position="116"/>
        <end position="133"/>
    </location>
</feature>
<feature type="transmembrane region" description="Helical" evidence="9">
    <location>
        <begin position="189"/>
        <end position="212"/>
    </location>
</feature>
<evidence type="ECO:0000259" key="10">
    <source>
        <dbReference type="PROSITE" id="PS50850"/>
    </source>
</evidence>
<feature type="compositionally biased region" description="Polar residues" evidence="8">
    <location>
        <begin position="20"/>
        <end position="29"/>
    </location>
</feature>
<keyword evidence="4 9" id="KW-0812">Transmembrane</keyword>
<feature type="transmembrane region" description="Helical" evidence="9">
    <location>
        <begin position="252"/>
        <end position="273"/>
    </location>
</feature>
<feature type="domain" description="Major facilitator superfamily (MFS) profile" evidence="10">
    <location>
        <begin position="120"/>
        <end position="559"/>
    </location>
</feature>
<dbReference type="Gene3D" id="1.20.1250.20">
    <property type="entry name" value="MFS general substrate transporter like domains"/>
    <property type="match status" value="1"/>
</dbReference>
<dbReference type="SUPFAM" id="SSF103473">
    <property type="entry name" value="MFS general substrate transporter"/>
    <property type="match status" value="1"/>
</dbReference>
<evidence type="ECO:0000256" key="6">
    <source>
        <dbReference type="ARBA" id="ARBA00023136"/>
    </source>
</evidence>
<reference evidence="11 12" key="1">
    <citation type="journal article" date="2013" name="BMC Genomics">
        <title>Genomics-driven discovery of the pneumocandin biosynthetic gene cluster in the fungus Glarea lozoyensis.</title>
        <authorList>
            <person name="Chen L."/>
            <person name="Yue Q."/>
            <person name="Zhang X."/>
            <person name="Xiang M."/>
            <person name="Wang C."/>
            <person name="Li S."/>
            <person name="Che Y."/>
            <person name="Ortiz-Lopez F.J."/>
            <person name="Bills G.F."/>
            <person name="Liu X."/>
            <person name="An Z."/>
        </authorList>
    </citation>
    <scope>NUCLEOTIDE SEQUENCE [LARGE SCALE GENOMIC DNA]</scope>
    <source>
        <strain evidence="12">ATCC 20868 / MF5171</strain>
    </source>
</reference>
<dbReference type="Proteomes" id="UP000016922">
    <property type="component" value="Unassembled WGS sequence"/>
</dbReference>